<feature type="transmembrane region" description="Helical" evidence="2">
    <location>
        <begin position="666"/>
        <end position="693"/>
    </location>
</feature>
<dbReference type="Proteomes" id="UP000311008">
    <property type="component" value="Chromosome"/>
</dbReference>
<dbReference type="OrthoDB" id="9147585at2"/>
<organism evidence="3 4">
    <name type="scientific">Methylophilus medardicus</name>
    <dbReference type="NCBI Taxonomy" id="2588534"/>
    <lineage>
        <taxon>Bacteria</taxon>
        <taxon>Pseudomonadati</taxon>
        <taxon>Pseudomonadota</taxon>
        <taxon>Betaproteobacteria</taxon>
        <taxon>Nitrosomonadales</taxon>
        <taxon>Methylophilaceae</taxon>
        <taxon>Methylophilus</taxon>
    </lineage>
</organism>
<reference evidence="4" key="1">
    <citation type="journal article" date="2019" name="ISME J.">
        <title>Evolution in action: habitat transition from sediment to the pelagial leads to genome streamlining in Methylophilaceae.</title>
        <authorList>
            <person name="Salcher M."/>
            <person name="Schaefle D."/>
            <person name="Kaspar M."/>
            <person name="Neuenschwander S.M."/>
            <person name="Ghai R."/>
        </authorList>
    </citation>
    <scope>NUCLEOTIDE SEQUENCE [LARGE SCALE GENOMIC DNA]</scope>
    <source>
        <strain evidence="4">MMS-M-51</strain>
    </source>
</reference>
<dbReference type="EMBL" id="CP040946">
    <property type="protein sequence ID" value="QDC43209.1"/>
    <property type="molecule type" value="Genomic_DNA"/>
</dbReference>
<accession>A0A5B8CPT8</accession>
<name>A0A5B8CPT8_9PROT</name>
<dbReference type="AlphaFoldDB" id="A0A5B8CPT8"/>
<feature type="transmembrane region" description="Helical" evidence="2">
    <location>
        <begin position="637"/>
        <end position="654"/>
    </location>
</feature>
<gene>
    <name evidence="3" type="ORF">FIU01_00835</name>
</gene>
<feature type="coiled-coil region" evidence="1">
    <location>
        <begin position="552"/>
        <end position="615"/>
    </location>
</feature>
<evidence type="ECO:0000313" key="4">
    <source>
        <dbReference type="Proteomes" id="UP000311008"/>
    </source>
</evidence>
<sequence>MVKINKPKRAIIAYCVLAQRLQNKNISRMQALTPFLAEASQDFVGELFNSELFSKAVEDRFGLKIPRLAVLGLAEQMAADGLLKNVSEDVQKPIYQFSEVILDESYLPLTEPQVEAILGDFVEYARKDLVIGDLTDDQLHEAFVSRLLNIDSLKILTRKETGTSVKRTSNTLILNKGSESQSADEKLSYHLDYLVSQFLIDLRGSDPRRFEQISDVAFASMAAEALACFSDPIEDSTDLSTLTVYLDTPLLLDMLGVNSEYSEYGTELLEAIRASGAMPAVFEHCIVEAEVAIQAQLTYLRSGINQQSERYHYSAKPDLLNALVNNVADRVYKRLKIQVQRDPEIQLHKRNPKIIGDIESEMQARMARWGNDEAISHDKKSILTLITISDSIKPPSRVCDSKWIFLTRNTTLVAIANDVWKIWLKGTNNGLPFSFIERVSPISMSDKQFSGYLWARSGHGNGKVTRARLLAYCSSAIRPRADIKAKAYNMAIDLFGKPEAEDIAALLEDTEGVKALMRVTRGDPEDITPERLPLIIERVKTAAGEFAAGKVREEKELEITKQKEDFDTAIKETTTEFSTQLNLKDKLLMDKELAISALEIQNETLINSVRSSQEEIEARSTQIERVAHNKAHRWYSVSRWTICIFLVVLLTYLADVPILKNPDNSFYLKLISLIITFSLAWFVPEVVLGSVFIKIAQYRFRTVVELAEPKLIGREKNRDYSKKWID</sequence>
<evidence type="ECO:0000313" key="3">
    <source>
        <dbReference type="EMBL" id="QDC43209.1"/>
    </source>
</evidence>
<protein>
    <submittedName>
        <fullName evidence="3">Uncharacterized protein</fullName>
    </submittedName>
</protein>
<keyword evidence="1" id="KW-0175">Coiled coil</keyword>
<evidence type="ECO:0000256" key="1">
    <source>
        <dbReference type="SAM" id="Coils"/>
    </source>
</evidence>
<keyword evidence="2" id="KW-0472">Membrane</keyword>
<dbReference type="RefSeq" id="WP_140002049.1">
    <property type="nucleotide sequence ID" value="NZ_CP040946.1"/>
</dbReference>
<keyword evidence="2" id="KW-0812">Transmembrane</keyword>
<keyword evidence="4" id="KW-1185">Reference proteome</keyword>
<evidence type="ECO:0000256" key="2">
    <source>
        <dbReference type="SAM" id="Phobius"/>
    </source>
</evidence>
<dbReference type="KEGG" id="mmec:FIU01_00835"/>
<proteinExistence type="predicted"/>
<keyword evidence="2" id="KW-1133">Transmembrane helix</keyword>